<reference evidence="1" key="1">
    <citation type="submission" date="2020-03" db="EMBL/GenBank/DDBJ databases">
        <authorList>
            <person name="Guo F."/>
        </authorList>
    </citation>
    <scope>NUCLEOTIDE SEQUENCE</scope>
    <source>
        <strain evidence="1">JCM 30134</strain>
    </source>
</reference>
<proteinExistence type="predicted"/>
<comment type="caution">
    <text evidence="1">The sequence shown here is derived from an EMBL/GenBank/DDBJ whole genome shotgun (WGS) entry which is preliminary data.</text>
</comment>
<gene>
    <name evidence="1" type="ORF">G8770_16750</name>
</gene>
<protein>
    <submittedName>
        <fullName evidence="1">Uncharacterized protein</fullName>
    </submittedName>
</protein>
<keyword evidence="2" id="KW-1185">Reference proteome</keyword>
<name>A0A9E5T1C2_9GAMM</name>
<accession>A0A9E5T1C2</accession>
<evidence type="ECO:0000313" key="1">
    <source>
        <dbReference type="EMBL" id="NHO67200.1"/>
    </source>
</evidence>
<dbReference type="RefSeq" id="WP_167189466.1">
    <property type="nucleotide sequence ID" value="NZ_JAAONZ010000015.1"/>
</dbReference>
<dbReference type="Proteomes" id="UP000787472">
    <property type="component" value="Unassembled WGS sequence"/>
</dbReference>
<sequence>MFNRLRILGSCVDFKRVSLLTFYRANRTRGIVPDALNANKRIYFDELGYNTDGIGVVMFFVTRPQARSEVEMLDWYPATKLREKSAAAEN</sequence>
<dbReference type="AlphaFoldDB" id="A0A9E5T1C2"/>
<dbReference type="EMBL" id="JAAONZ010000015">
    <property type="protein sequence ID" value="NHO67200.1"/>
    <property type="molecule type" value="Genomic_DNA"/>
</dbReference>
<organism evidence="1 2">
    <name type="scientific">Pseudomaricurvus hydrocarbonicus</name>
    <dbReference type="NCBI Taxonomy" id="1470433"/>
    <lineage>
        <taxon>Bacteria</taxon>
        <taxon>Pseudomonadati</taxon>
        <taxon>Pseudomonadota</taxon>
        <taxon>Gammaproteobacteria</taxon>
        <taxon>Cellvibrionales</taxon>
        <taxon>Cellvibrionaceae</taxon>
        <taxon>Pseudomaricurvus</taxon>
    </lineage>
</organism>
<evidence type="ECO:0000313" key="2">
    <source>
        <dbReference type="Proteomes" id="UP000787472"/>
    </source>
</evidence>